<comment type="similarity">
    <text evidence="2 9">Belongs to the major facilitator superfamily. Sugar transporter (TC 2.A.1.1) family.</text>
</comment>
<evidence type="ECO:0000256" key="1">
    <source>
        <dbReference type="ARBA" id="ARBA00004141"/>
    </source>
</evidence>
<evidence type="ECO:0000256" key="5">
    <source>
        <dbReference type="ARBA" id="ARBA00022692"/>
    </source>
</evidence>
<dbReference type="PANTHER" id="PTHR23500:SF357">
    <property type="entry name" value="IP12678P"/>
    <property type="match status" value="1"/>
</dbReference>
<dbReference type="GO" id="GO:0016020">
    <property type="term" value="C:membrane"/>
    <property type="evidence" value="ECO:0007669"/>
    <property type="project" value="UniProtKB-SubCell"/>
</dbReference>
<dbReference type="SUPFAM" id="SSF103473">
    <property type="entry name" value="MFS general substrate transporter"/>
    <property type="match status" value="1"/>
</dbReference>
<keyword evidence="8 10" id="KW-0472">Membrane</keyword>
<feature type="transmembrane region" description="Helical" evidence="10">
    <location>
        <begin position="356"/>
        <end position="378"/>
    </location>
</feature>
<gene>
    <name evidence="12" type="ORF">COCSUDRAFT_52747</name>
</gene>
<evidence type="ECO:0000256" key="9">
    <source>
        <dbReference type="RuleBase" id="RU003346"/>
    </source>
</evidence>
<dbReference type="Proteomes" id="UP000007264">
    <property type="component" value="Unassembled WGS sequence"/>
</dbReference>
<feature type="transmembrane region" description="Helical" evidence="10">
    <location>
        <begin position="425"/>
        <end position="442"/>
    </location>
</feature>
<keyword evidence="5 10" id="KW-0812">Transmembrane</keyword>
<evidence type="ECO:0000256" key="4">
    <source>
        <dbReference type="ARBA" id="ARBA00022597"/>
    </source>
</evidence>
<evidence type="ECO:0000256" key="2">
    <source>
        <dbReference type="ARBA" id="ARBA00010992"/>
    </source>
</evidence>
<evidence type="ECO:0000256" key="10">
    <source>
        <dbReference type="SAM" id="Phobius"/>
    </source>
</evidence>
<feature type="transmembrane region" description="Helical" evidence="10">
    <location>
        <begin position="172"/>
        <end position="194"/>
    </location>
</feature>
<feature type="transmembrane region" description="Helical" evidence="10">
    <location>
        <begin position="113"/>
        <end position="132"/>
    </location>
</feature>
<dbReference type="InterPro" id="IPR044778">
    <property type="entry name" value="MFS_STP/MST-like_plant"/>
</dbReference>
<keyword evidence="13" id="KW-1185">Reference proteome</keyword>
<evidence type="ECO:0000259" key="11">
    <source>
        <dbReference type="PROSITE" id="PS50850"/>
    </source>
</evidence>
<dbReference type="KEGG" id="csl:COCSUDRAFT_52747"/>
<dbReference type="InterPro" id="IPR003663">
    <property type="entry name" value="Sugar/inositol_transpt"/>
</dbReference>
<keyword evidence="7 10" id="KW-1133">Transmembrane helix</keyword>
<dbReference type="GeneID" id="17043025"/>
<dbReference type="AlphaFoldDB" id="I0Z303"/>
<dbReference type="PROSITE" id="PS50850">
    <property type="entry name" value="MFS"/>
    <property type="match status" value="1"/>
</dbReference>
<feature type="transmembrane region" description="Helical" evidence="10">
    <location>
        <begin position="289"/>
        <end position="310"/>
    </location>
</feature>
<feature type="domain" description="Major facilitator superfamily (MFS) profile" evidence="11">
    <location>
        <begin position="23"/>
        <end position="479"/>
    </location>
</feature>
<dbReference type="InterPro" id="IPR036259">
    <property type="entry name" value="MFS_trans_sf"/>
</dbReference>
<evidence type="ECO:0000256" key="8">
    <source>
        <dbReference type="ARBA" id="ARBA00023136"/>
    </source>
</evidence>
<dbReference type="CDD" id="cd17361">
    <property type="entry name" value="MFS_STP"/>
    <property type="match status" value="1"/>
</dbReference>
<feature type="transmembrane region" description="Helical" evidence="10">
    <location>
        <begin position="390"/>
        <end position="413"/>
    </location>
</feature>
<feature type="transmembrane region" description="Helical" evidence="10">
    <location>
        <begin position="200"/>
        <end position="222"/>
    </location>
</feature>
<dbReference type="Pfam" id="PF00083">
    <property type="entry name" value="Sugar_tr"/>
    <property type="match status" value="1"/>
</dbReference>
<sequence length="526" mass="56605">MVSKMSVGANMLLLWRKPRILLVCAAAACGGLLFGYDLGVTGGVTGMPTFLEKFYPHVLTNQKSSTSSAYCAFNDHLLTLWTSSMFLAGAGASIVVLLLSNRSLPLGGLGRRGIMVTGGIAFLIGALLQALAQNIGMLIAGRLFLGVGIGFANEAVPPYISEMAPPSMRGGLNILFQLATTIGIFVASLINWGLEAHSDGWRWSLGIALVPALVFTIGVALCPDTPNSVLEHDPDNLVKAEAVLVTMRPEGHDIQAELMDIQRNAKETSEESFWASVTTLYSRGHYKQAMAALFIPFFQQFTGMNAIMFYAPQLFQVLGFGVKASLMNSVITNTVNLVFTFVAIGLVDWTGRKPLFYVAGAIMFGMQIATGAIAAVNFKNGSIPAQIANGMLTCICIFVACFSFSWGPLGWLVPSEIHTNQTRTAGMCGTVFVNFIASFIIGQCFNQMMCSMEYGVFLFFAGWVLIMTTWVALCLPETKGIAVENVMDAWATVPNWPWNQKQVAKELPTIAAEKGAATNGVANGHH</sequence>
<reference evidence="12 13" key="1">
    <citation type="journal article" date="2012" name="Genome Biol.">
        <title>The genome of the polar eukaryotic microalga coccomyxa subellipsoidea reveals traits of cold adaptation.</title>
        <authorList>
            <person name="Blanc G."/>
            <person name="Agarkova I."/>
            <person name="Grimwood J."/>
            <person name="Kuo A."/>
            <person name="Brueggeman A."/>
            <person name="Dunigan D."/>
            <person name="Gurnon J."/>
            <person name="Ladunga I."/>
            <person name="Lindquist E."/>
            <person name="Lucas S."/>
            <person name="Pangilinan J."/>
            <person name="Proschold T."/>
            <person name="Salamov A."/>
            <person name="Schmutz J."/>
            <person name="Weeks D."/>
            <person name="Yamada T."/>
            <person name="Claverie J.M."/>
            <person name="Grigoriev I."/>
            <person name="Van Etten J."/>
            <person name="Lomsadze A."/>
            <person name="Borodovsky M."/>
        </authorList>
    </citation>
    <scope>NUCLEOTIDE SEQUENCE [LARGE SCALE GENOMIC DNA]</scope>
    <source>
        <strain evidence="12 13">C-169</strain>
    </source>
</reference>
<keyword evidence="4" id="KW-0762">Sugar transport</keyword>
<dbReference type="PROSITE" id="PS00217">
    <property type="entry name" value="SUGAR_TRANSPORT_2"/>
    <property type="match status" value="1"/>
</dbReference>
<protein>
    <submittedName>
        <fullName evidence="12">General substrate transporter</fullName>
    </submittedName>
</protein>
<organism evidence="12 13">
    <name type="scientific">Coccomyxa subellipsoidea (strain C-169)</name>
    <name type="common">Green microalga</name>
    <dbReference type="NCBI Taxonomy" id="574566"/>
    <lineage>
        <taxon>Eukaryota</taxon>
        <taxon>Viridiplantae</taxon>
        <taxon>Chlorophyta</taxon>
        <taxon>core chlorophytes</taxon>
        <taxon>Trebouxiophyceae</taxon>
        <taxon>Trebouxiophyceae incertae sedis</taxon>
        <taxon>Coccomyxaceae</taxon>
        <taxon>Coccomyxa</taxon>
        <taxon>Coccomyxa subellipsoidea</taxon>
    </lineage>
</organism>
<evidence type="ECO:0000313" key="12">
    <source>
        <dbReference type="EMBL" id="EIE25022.1"/>
    </source>
</evidence>
<dbReference type="InterPro" id="IPR020846">
    <property type="entry name" value="MFS_dom"/>
</dbReference>
<dbReference type="RefSeq" id="XP_005649566.1">
    <property type="nucleotide sequence ID" value="XM_005649509.1"/>
</dbReference>
<dbReference type="InterPro" id="IPR005828">
    <property type="entry name" value="MFS_sugar_transport-like"/>
</dbReference>
<dbReference type="eggNOG" id="KOG0254">
    <property type="taxonomic scope" value="Eukaryota"/>
</dbReference>
<dbReference type="PRINTS" id="PR00171">
    <property type="entry name" value="SUGRTRNSPORT"/>
</dbReference>
<evidence type="ECO:0000256" key="6">
    <source>
        <dbReference type="ARBA" id="ARBA00022847"/>
    </source>
</evidence>
<proteinExistence type="inferred from homology"/>
<evidence type="ECO:0000256" key="7">
    <source>
        <dbReference type="ARBA" id="ARBA00022989"/>
    </source>
</evidence>
<dbReference type="GO" id="GO:0015293">
    <property type="term" value="F:symporter activity"/>
    <property type="evidence" value="ECO:0007669"/>
    <property type="project" value="UniProtKB-KW"/>
</dbReference>
<dbReference type="PANTHER" id="PTHR23500">
    <property type="entry name" value="SOLUTE CARRIER FAMILY 2, FACILITATED GLUCOSE TRANSPORTER"/>
    <property type="match status" value="1"/>
</dbReference>
<comment type="caution">
    <text evidence="12">The sequence shown here is derived from an EMBL/GenBank/DDBJ whole genome shotgun (WGS) entry which is preliminary data.</text>
</comment>
<dbReference type="InterPro" id="IPR005829">
    <property type="entry name" value="Sugar_transporter_CS"/>
</dbReference>
<dbReference type="Gene3D" id="1.20.1250.20">
    <property type="entry name" value="MFS general substrate transporter like domains"/>
    <property type="match status" value="1"/>
</dbReference>
<keyword evidence="3 9" id="KW-0813">Transport</keyword>
<accession>I0Z303</accession>
<name>I0Z303_COCSC</name>
<feature type="transmembrane region" description="Helical" evidence="10">
    <location>
        <begin position="80"/>
        <end position="101"/>
    </location>
</feature>
<dbReference type="NCBIfam" id="TIGR00879">
    <property type="entry name" value="SP"/>
    <property type="match status" value="1"/>
</dbReference>
<feature type="transmembrane region" description="Helical" evidence="10">
    <location>
        <begin position="330"/>
        <end position="349"/>
    </location>
</feature>
<feature type="transmembrane region" description="Helical" evidence="10">
    <location>
        <begin position="454"/>
        <end position="475"/>
    </location>
</feature>
<dbReference type="EMBL" id="AGSI01000004">
    <property type="protein sequence ID" value="EIE25022.1"/>
    <property type="molecule type" value="Genomic_DNA"/>
</dbReference>
<comment type="subcellular location">
    <subcellularLocation>
        <location evidence="1">Membrane</location>
        <topology evidence="1">Multi-pass membrane protein</topology>
    </subcellularLocation>
</comment>
<dbReference type="GO" id="GO:0015145">
    <property type="term" value="F:monosaccharide transmembrane transporter activity"/>
    <property type="evidence" value="ECO:0007669"/>
    <property type="project" value="InterPro"/>
</dbReference>
<keyword evidence="6" id="KW-0769">Symport</keyword>
<dbReference type="InterPro" id="IPR045262">
    <property type="entry name" value="STP/PLT_plant"/>
</dbReference>
<evidence type="ECO:0000313" key="13">
    <source>
        <dbReference type="Proteomes" id="UP000007264"/>
    </source>
</evidence>
<evidence type="ECO:0000256" key="3">
    <source>
        <dbReference type="ARBA" id="ARBA00022448"/>
    </source>
</evidence>
<dbReference type="OrthoDB" id="5296287at2759"/>